<feature type="transmembrane region" description="Helical" evidence="6">
    <location>
        <begin position="60"/>
        <end position="82"/>
    </location>
</feature>
<dbReference type="Proteomes" id="UP000803844">
    <property type="component" value="Unassembled WGS sequence"/>
</dbReference>
<dbReference type="InterPro" id="IPR052337">
    <property type="entry name" value="SAT4-like"/>
</dbReference>
<protein>
    <recommendedName>
        <fullName evidence="7">Rhodopsin domain-containing protein</fullName>
    </recommendedName>
</protein>
<evidence type="ECO:0000313" key="9">
    <source>
        <dbReference type="Proteomes" id="UP000803844"/>
    </source>
</evidence>
<feature type="non-terminal residue" evidence="8">
    <location>
        <position position="284"/>
    </location>
</feature>
<dbReference type="AlphaFoldDB" id="A0A9P4YCK5"/>
<feature type="transmembrane region" description="Helical" evidence="6">
    <location>
        <begin position="140"/>
        <end position="162"/>
    </location>
</feature>
<keyword evidence="2 6" id="KW-0812">Transmembrane</keyword>
<evidence type="ECO:0000256" key="1">
    <source>
        <dbReference type="ARBA" id="ARBA00004141"/>
    </source>
</evidence>
<evidence type="ECO:0000259" key="7">
    <source>
        <dbReference type="Pfam" id="PF20684"/>
    </source>
</evidence>
<evidence type="ECO:0000313" key="8">
    <source>
        <dbReference type="EMBL" id="KAF3770175.1"/>
    </source>
</evidence>
<feature type="transmembrane region" description="Helical" evidence="6">
    <location>
        <begin position="102"/>
        <end position="128"/>
    </location>
</feature>
<dbReference type="PANTHER" id="PTHR33048">
    <property type="entry name" value="PTH11-LIKE INTEGRAL MEMBRANE PROTEIN (AFU_ORTHOLOGUE AFUA_5G11245)"/>
    <property type="match status" value="1"/>
</dbReference>
<feature type="transmembrane region" description="Helical" evidence="6">
    <location>
        <begin position="26"/>
        <end position="48"/>
    </location>
</feature>
<dbReference type="RefSeq" id="XP_040781136.1">
    <property type="nucleotide sequence ID" value="XM_040915898.1"/>
</dbReference>
<sequence length="284" mass="31171">MQIPSASVISHWPAANYTNPVTRGPAAIIVVSVLLFLVTTLLAIRIYTRLRISKGFGLDDVLILVAYVPTAAFASISFVAQVDFGWGRHVWDIPLNFVTPGLQLSLASQLLFDLSTTLTKLSMLSLIYRVVSIDNSRYRYIVIAVAAFVSLDGLIFFILVTFHEHSPVSAYWTLSIEPQMCINQPKHLLAAGCINTITDFIIVLIPIPYVRRLKLPRKQQIIVGSLFAGGVFVTAAGAVRTAVTFMSYDDPNKDLTWNSISVLIVSALELHIGIICASIPSIKP</sequence>
<keyword evidence="9" id="KW-1185">Reference proteome</keyword>
<gene>
    <name evidence="8" type="ORF">M406DRAFT_232296</name>
</gene>
<accession>A0A9P4YCK5</accession>
<dbReference type="GO" id="GO:0016020">
    <property type="term" value="C:membrane"/>
    <property type="evidence" value="ECO:0007669"/>
    <property type="project" value="UniProtKB-SubCell"/>
</dbReference>
<dbReference type="InterPro" id="IPR049326">
    <property type="entry name" value="Rhodopsin_dom_fungi"/>
</dbReference>
<evidence type="ECO:0000256" key="4">
    <source>
        <dbReference type="ARBA" id="ARBA00023136"/>
    </source>
</evidence>
<comment type="subcellular location">
    <subcellularLocation>
        <location evidence="1">Membrane</location>
        <topology evidence="1">Multi-pass membrane protein</topology>
    </subcellularLocation>
</comment>
<feature type="transmembrane region" description="Helical" evidence="6">
    <location>
        <begin position="188"/>
        <end position="209"/>
    </location>
</feature>
<comment type="similarity">
    <text evidence="5">Belongs to the SAT4 family.</text>
</comment>
<evidence type="ECO:0000256" key="3">
    <source>
        <dbReference type="ARBA" id="ARBA00022989"/>
    </source>
</evidence>
<keyword evidence="4 6" id="KW-0472">Membrane</keyword>
<comment type="caution">
    <text evidence="8">The sequence shown here is derived from an EMBL/GenBank/DDBJ whole genome shotgun (WGS) entry which is preliminary data.</text>
</comment>
<dbReference type="EMBL" id="MU032344">
    <property type="protein sequence ID" value="KAF3770175.1"/>
    <property type="molecule type" value="Genomic_DNA"/>
</dbReference>
<evidence type="ECO:0000256" key="2">
    <source>
        <dbReference type="ARBA" id="ARBA00022692"/>
    </source>
</evidence>
<dbReference type="PANTHER" id="PTHR33048:SF129">
    <property type="entry name" value="INTEGRAL MEMBRANE PROTEIN-RELATED"/>
    <property type="match status" value="1"/>
</dbReference>
<keyword evidence="3 6" id="KW-1133">Transmembrane helix</keyword>
<reference evidence="8" key="1">
    <citation type="journal article" date="2020" name="Phytopathology">
        <title>Genome sequence of the chestnut blight fungus Cryphonectria parasitica EP155: A fundamental resource for an archetypical invasive plant pathogen.</title>
        <authorList>
            <person name="Crouch J.A."/>
            <person name="Dawe A."/>
            <person name="Aerts A."/>
            <person name="Barry K."/>
            <person name="Churchill A.C.L."/>
            <person name="Grimwood J."/>
            <person name="Hillman B."/>
            <person name="Milgroom M.G."/>
            <person name="Pangilinan J."/>
            <person name="Smith M."/>
            <person name="Salamov A."/>
            <person name="Schmutz J."/>
            <person name="Yadav J."/>
            <person name="Grigoriev I.V."/>
            <person name="Nuss D."/>
        </authorList>
    </citation>
    <scope>NUCLEOTIDE SEQUENCE</scope>
    <source>
        <strain evidence="8">EP155</strain>
    </source>
</reference>
<dbReference type="GeneID" id="63833027"/>
<feature type="domain" description="Rhodopsin" evidence="7">
    <location>
        <begin position="44"/>
        <end position="284"/>
    </location>
</feature>
<evidence type="ECO:0000256" key="5">
    <source>
        <dbReference type="ARBA" id="ARBA00038359"/>
    </source>
</evidence>
<organism evidence="8 9">
    <name type="scientific">Cryphonectria parasitica (strain ATCC 38755 / EP155)</name>
    <dbReference type="NCBI Taxonomy" id="660469"/>
    <lineage>
        <taxon>Eukaryota</taxon>
        <taxon>Fungi</taxon>
        <taxon>Dikarya</taxon>
        <taxon>Ascomycota</taxon>
        <taxon>Pezizomycotina</taxon>
        <taxon>Sordariomycetes</taxon>
        <taxon>Sordariomycetidae</taxon>
        <taxon>Diaporthales</taxon>
        <taxon>Cryphonectriaceae</taxon>
        <taxon>Cryphonectria-Endothia species complex</taxon>
        <taxon>Cryphonectria</taxon>
    </lineage>
</organism>
<dbReference type="Pfam" id="PF20684">
    <property type="entry name" value="Fung_rhodopsin"/>
    <property type="match status" value="1"/>
</dbReference>
<feature type="transmembrane region" description="Helical" evidence="6">
    <location>
        <begin position="255"/>
        <end position="279"/>
    </location>
</feature>
<evidence type="ECO:0000256" key="6">
    <source>
        <dbReference type="SAM" id="Phobius"/>
    </source>
</evidence>
<feature type="transmembrane region" description="Helical" evidence="6">
    <location>
        <begin position="221"/>
        <end position="243"/>
    </location>
</feature>
<name>A0A9P4YCK5_CRYP1</name>
<proteinExistence type="inferred from homology"/>
<dbReference type="OrthoDB" id="4525788at2759"/>